<dbReference type="EMBL" id="CACRSJ010000110">
    <property type="protein sequence ID" value="VYS68295.1"/>
    <property type="molecule type" value="Genomic_DNA"/>
</dbReference>
<dbReference type="Proteomes" id="UP000426265">
    <property type="component" value="Unassembled WGS sequence"/>
</dbReference>
<dbReference type="AlphaFoldDB" id="A0A654G556"/>
<organism evidence="1 2">
    <name type="scientific">Arabidopsis thaliana</name>
    <name type="common">Mouse-ear cress</name>
    <dbReference type="NCBI Taxonomy" id="3702"/>
    <lineage>
        <taxon>Eukaryota</taxon>
        <taxon>Viridiplantae</taxon>
        <taxon>Streptophyta</taxon>
        <taxon>Embryophyta</taxon>
        <taxon>Tracheophyta</taxon>
        <taxon>Spermatophyta</taxon>
        <taxon>Magnoliopsida</taxon>
        <taxon>eudicotyledons</taxon>
        <taxon>Gunneridae</taxon>
        <taxon>Pentapetalae</taxon>
        <taxon>rosids</taxon>
        <taxon>malvids</taxon>
        <taxon>Brassicales</taxon>
        <taxon>Brassicaceae</taxon>
        <taxon>Camelineae</taxon>
        <taxon>Arabidopsis</taxon>
    </lineage>
</organism>
<protein>
    <submittedName>
        <fullName evidence="1">Uncharacterized protein</fullName>
    </submittedName>
</protein>
<reference evidence="1 2" key="1">
    <citation type="submission" date="2019-11" db="EMBL/GenBank/DDBJ databases">
        <authorList>
            <person name="Jiao W.-B."/>
            <person name="Schneeberger K."/>
        </authorList>
    </citation>
    <scope>NUCLEOTIDE SEQUENCE [LARGE SCALE GENOMIC DNA]</scope>
    <source>
        <strain evidence="2">cv. An-1</strain>
    </source>
</reference>
<gene>
    <name evidence="1" type="ORF">AN1_LOCUS23689</name>
</gene>
<evidence type="ECO:0000313" key="2">
    <source>
        <dbReference type="Proteomes" id="UP000426265"/>
    </source>
</evidence>
<name>A0A654G556_ARATH</name>
<accession>A0A654G556</accession>
<evidence type="ECO:0000313" key="1">
    <source>
        <dbReference type="EMBL" id="VYS68295.1"/>
    </source>
</evidence>
<proteinExistence type="predicted"/>
<sequence>MLYKERLTGNACLVDIDLRGLALGFVDPCRVARKHGEIGTTLSYVVDHVFVMHFSKGNDLCMCEIELGLTVTGSLIQHDIVCYLGARLSLTSDYECKAGLGLCCEI</sequence>